<evidence type="ECO:0000256" key="7">
    <source>
        <dbReference type="ARBA" id="ARBA00022857"/>
    </source>
</evidence>
<dbReference type="AlphaFoldDB" id="A0A3N5CFH9"/>
<dbReference type="GO" id="GO:0005737">
    <property type="term" value="C:cytoplasm"/>
    <property type="evidence" value="ECO:0007669"/>
    <property type="project" value="TreeGrafter"/>
</dbReference>
<gene>
    <name evidence="14" type="ORF">EDC24_0979</name>
</gene>
<comment type="pathway">
    <text evidence="2 11">Cofactor biosynthesis; (R)-pantothenate biosynthesis; (R)-pantoate from 3-methyl-2-oxobutanoate: step 2/2.</text>
</comment>
<evidence type="ECO:0000256" key="2">
    <source>
        <dbReference type="ARBA" id="ARBA00004994"/>
    </source>
</evidence>
<evidence type="ECO:0000256" key="3">
    <source>
        <dbReference type="ARBA" id="ARBA00007870"/>
    </source>
</evidence>
<dbReference type="InterPro" id="IPR050838">
    <property type="entry name" value="Ketopantoate_reductase"/>
</dbReference>
<dbReference type="EC" id="1.1.1.169" evidence="4 11"/>
<dbReference type="NCBIfam" id="TIGR00745">
    <property type="entry name" value="apbA_panE"/>
    <property type="match status" value="1"/>
</dbReference>
<evidence type="ECO:0000256" key="6">
    <source>
        <dbReference type="ARBA" id="ARBA00022655"/>
    </source>
</evidence>
<evidence type="ECO:0000259" key="12">
    <source>
        <dbReference type="Pfam" id="PF02558"/>
    </source>
</evidence>
<dbReference type="EMBL" id="RKRF01000007">
    <property type="protein sequence ID" value="RPF56091.1"/>
    <property type="molecule type" value="Genomic_DNA"/>
</dbReference>
<protein>
    <recommendedName>
        <fullName evidence="5 11">2-dehydropantoate 2-reductase</fullName>
        <ecNumber evidence="4 11">1.1.1.169</ecNumber>
    </recommendedName>
    <alternativeName>
        <fullName evidence="9 11">Ketopantoate reductase</fullName>
    </alternativeName>
</protein>
<evidence type="ECO:0000256" key="9">
    <source>
        <dbReference type="ARBA" id="ARBA00032024"/>
    </source>
</evidence>
<dbReference type="GO" id="GO:0050661">
    <property type="term" value="F:NADP binding"/>
    <property type="evidence" value="ECO:0007669"/>
    <property type="project" value="TreeGrafter"/>
</dbReference>
<dbReference type="PANTHER" id="PTHR43765:SF2">
    <property type="entry name" value="2-DEHYDROPANTOATE 2-REDUCTASE"/>
    <property type="match status" value="1"/>
</dbReference>
<feature type="domain" description="Ketopantoate reductase C-terminal" evidence="13">
    <location>
        <begin position="174"/>
        <end position="284"/>
    </location>
</feature>
<dbReference type="InterPro" id="IPR013328">
    <property type="entry name" value="6PGD_dom2"/>
</dbReference>
<comment type="similarity">
    <text evidence="3 11">Belongs to the ketopantoate reductase family.</text>
</comment>
<dbReference type="Gene3D" id="1.10.1040.10">
    <property type="entry name" value="N-(1-d-carboxylethyl)-l-norvaline Dehydrogenase, domain 2"/>
    <property type="match status" value="1"/>
</dbReference>
<keyword evidence="8 11" id="KW-0560">Oxidoreductase</keyword>
<reference evidence="14 15" key="1">
    <citation type="submission" date="2018-11" db="EMBL/GenBank/DDBJ databases">
        <title>Genomic Encyclopedia of Type Strains, Phase IV (KMG-IV): sequencing the most valuable type-strain genomes for metagenomic binning, comparative biology and taxonomic classification.</title>
        <authorList>
            <person name="Goeker M."/>
        </authorList>
    </citation>
    <scope>NUCLEOTIDE SEQUENCE [LARGE SCALE GENOMIC DNA]</scope>
    <source>
        <strain evidence="14 15">DSM 18090</strain>
    </source>
</reference>
<dbReference type="OrthoDB" id="9800163at2"/>
<keyword evidence="15" id="KW-1185">Reference proteome</keyword>
<dbReference type="Pfam" id="PF02558">
    <property type="entry name" value="ApbA"/>
    <property type="match status" value="1"/>
</dbReference>
<dbReference type="GO" id="GO:0008677">
    <property type="term" value="F:2-dehydropantoate 2-reductase activity"/>
    <property type="evidence" value="ECO:0007669"/>
    <property type="project" value="UniProtKB-EC"/>
</dbReference>
<accession>A0A3N5CFH9</accession>
<dbReference type="InterPro" id="IPR003710">
    <property type="entry name" value="ApbA"/>
</dbReference>
<evidence type="ECO:0000256" key="10">
    <source>
        <dbReference type="ARBA" id="ARBA00048793"/>
    </source>
</evidence>
<dbReference type="PANTHER" id="PTHR43765">
    <property type="entry name" value="2-DEHYDROPANTOATE 2-REDUCTASE-RELATED"/>
    <property type="match status" value="1"/>
</dbReference>
<evidence type="ECO:0000256" key="4">
    <source>
        <dbReference type="ARBA" id="ARBA00013014"/>
    </source>
</evidence>
<dbReference type="GO" id="GO:0015940">
    <property type="term" value="P:pantothenate biosynthetic process"/>
    <property type="evidence" value="ECO:0007669"/>
    <property type="project" value="UniProtKB-UniPathway"/>
</dbReference>
<dbReference type="InterPro" id="IPR036291">
    <property type="entry name" value="NAD(P)-bd_dom_sf"/>
</dbReference>
<feature type="domain" description="Ketopantoate reductase N-terminal" evidence="12">
    <location>
        <begin position="4"/>
        <end position="142"/>
    </location>
</feature>
<evidence type="ECO:0000256" key="1">
    <source>
        <dbReference type="ARBA" id="ARBA00002919"/>
    </source>
</evidence>
<sequence>MMNIGVIGLGAVGLFIASSLAKRHEVTGYVRREEQANEIKDQGIIVDNSETFVSVTTSQKFKEHDLIIICTKQMAIDTLIPTLELVGRHTPILFLQNGQGHIEKIHHLPHPILLGVCEHGIVKIKDNEVSLKGLGKIRLGALHKHHAELAVDISLALYQLDFPVKEHGSITDVLNRKLIVNSVINPLTAIFNCRNGSIMTNDHLKYLAKKLTKEAAMTLNVDEDEAWERVRQVAEQTKENYSSMLSDIQAKRQTEIDFINGYILKKSSDFLPYQTNVYHMVKAKEGLRE</sequence>
<dbReference type="Proteomes" id="UP000276443">
    <property type="component" value="Unassembled WGS sequence"/>
</dbReference>
<evidence type="ECO:0000256" key="5">
    <source>
        <dbReference type="ARBA" id="ARBA00019465"/>
    </source>
</evidence>
<evidence type="ECO:0000313" key="15">
    <source>
        <dbReference type="Proteomes" id="UP000276443"/>
    </source>
</evidence>
<dbReference type="UniPathway" id="UPA00028">
    <property type="reaction ID" value="UER00004"/>
</dbReference>
<name>A0A3N5CFH9_9BACI</name>
<dbReference type="InterPro" id="IPR008927">
    <property type="entry name" value="6-PGluconate_DH-like_C_sf"/>
</dbReference>
<comment type="caution">
    <text evidence="14">The sequence shown here is derived from an EMBL/GenBank/DDBJ whole genome shotgun (WGS) entry which is preliminary data.</text>
</comment>
<keyword evidence="7 11" id="KW-0521">NADP</keyword>
<evidence type="ECO:0000259" key="13">
    <source>
        <dbReference type="Pfam" id="PF08546"/>
    </source>
</evidence>
<comment type="catalytic activity">
    <reaction evidence="10 11">
        <text>(R)-pantoate + NADP(+) = 2-dehydropantoate + NADPH + H(+)</text>
        <dbReference type="Rhea" id="RHEA:16233"/>
        <dbReference type="ChEBI" id="CHEBI:11561"/>
        <dbReference type="ChEBI" id="CHEBI:15378"/>
        <dbReference type="ChEBI" id="CHEBI:15980"/>
        <dbReference type="ChEBI" id="CHEBI:57783"/>
        <dbReference type="ChEBI" id="CHEBI:58349"/>
        <dbReference type="EC" id="1.1.1.169"/>
    </reaction>
</comment>
<comment type="function">
    <text evidence="1 11">Catalyzes the NADPH-dependent reduction of ketopantoate into pantoic acid.</text>
</comment>
<organism evidence="14 15">
    <name type="scientific">Aquisalibacillus elongatus</name>
    <dbReference type="NCBI Taxonomy" id="485577"/>
    <lineage>
        <taxon>Bacteria</taxon>
        <taxon>Bacillati</taxon>
        <taxon>Bacillota</taxon>
        <taxon>Bacilli</taxon>
        <taxon>Bacillales</taxon>
        <taxon>Bacillaceae</taxon>
        <taxon>Aquisalibacillus</taxon>
    </lineage>
</organism>
<evidence type="ECO:0000256" key="11">
    <source>
        <dbReference type="RuleBase" id="RU362068"/>
    </source>
</evidence>
<dbReference type="Gene3D" id="3.40.50.720">
    <property type="entry name" value="NAD(P)-binding Rossmann-like Domain"/>
    <property type="match status" value="1"/>
</dbReference>
<keyword evidence="6 11" id="KW-0566">Pantothenate biosynthesis</keyword>
<dbReference type="InterPro" id="IPR013332">
    <property type="entry name" value="KPR_N"/>
</dbReference>
<evidence type="ECO:0000313" key="14">
    <source>
        <dbReference type="EMBL" id="RPF56091.1"/>
    </source>
</evidence>
<dbReference type="SUPFAM" id="SSF51735">
    <property type="entry name" value="NAD(P)-binding Rossmann-fold domains"/>
    <property type="match status" value="1"/>
</dbReference>
<dbReference type="Pfam" id="PF08546">
    <property type="entry name" value="ApbA_C"/>
    <property type="match status" value="1"/>
</dbReference>
<proteinExistence type="inferred from homology"/>
<evidence type="ECO:0000256" key="8">
    <source>
        <dbReference type="ARBA" id="ARBA00023002"/>
    </source>
</evidence>
<dbReference type="SUPFAM" id="SSF48179">
    <property type="entry name" value="6-phosphogluconate dehydrogenase C-terminal domain-like"/>
    <property type="match status" value="1"/>
</dbReference>
<dbReference type="InterPro" id="IPR013752">
    <property type="entry name" value="KPA_reductase"/>
</dbReference>